<organism evidence="1 2">
    <name type="scientific">Solanum commersonii</name>
    <name type="common">Commerson's wild potato</name>
    <name type="synonym">Commerson's nightshade</name>
    <dbReference type="NCBI Taxonomy" id="4109"/>
    <lineage>
        <taxon>Eukaryota</taxon>
        <taxon>Viridiplantae</taxon>
        <taxon>Streptophyta</taxon>
        <taxon>Embryophyta</taxon>
        <taxon>Tracheophyta</taxon>
        <taxon>Spermatophyta</taxon>
        <taxon>Magnoliopsida</taxon>
        <taxon>eudicotyledons</taxon>
        <taxon>Gunneridae</taxon>
        <taxon>Pentapetalae</taxon>
        <taxon>asterids</taxon>
        <taxon>lamiids</taxon>
        <taxon>Solanales</taxon>
        <taxon>Solanaceae</taxon>
        <taxon>Solanoideae</taxon>
        <taxon>Solaneae</taxon>
        <taxon>Solanum</taxon>
    </lineage>
</organism>
<gene>
    <name evidence="1" type="ORF">H5410_034935</name>
</gene>
<evidence type="ECO:0000313" key="1">
    <source>
        <dbReference type="EMBL" id="KAG5593703.1"/>
    </source>
</evidence>
<reference evidence="1 2" key="1">
    <citation type="submission" date="2020-09" db="EMBL/GenBank/DDBJ databases">
        <title>De no assembly of potato wild relative species, Solanum commersonii.</title>
        <authorList>
            <person name="Cho K."/>
        </authorList>
    </citation>
    <scope>NUCLEOTIDE SEQUENCE [LARGE SCALE GENOMIC DNA]</scope>
    <source>
        <strain evidence="1">LZ3.2</strain>
        <tissue evidence="1">Leaf</tissue>
    </source>
</reference>
<dbReference type="Proteomes" id="UP000824120">
    <property type="component" value="Chromosome 7"/>
</dbReference>
<dbReference type="EMBL" id="JACXVP010000007">
    <property type="protein sequence ID" value="KAG5593703.1"/>
    <property type="molecule type" value="Genomic_DNA"/>
</dbReference>
<sequence length="73" mass="8967">MSHPEKILEKRIEWLTRLFNVIFKTTKMPMNRWSTMVSLIWERTVEMRVRKVGAHFENFGFMPDDRHRPFILC</sequence>
<protein>
    <submittedName>
        <fullName evidence="1">Uncharacterized protein</fullName>
    </submittedName>
</protein>
<dbReference type="AlphaFoldDB" id="A0A9J5Y1H0"/>
<accession>A0A9J5Y1H0</accession>
<keyword evidence="2" id="KW-1185">Reference proteome</keyword>
<proteinExistence type="predicted"/>
<evidence type="ECO:0000313" key="2">
    <source>
        <dbReference type="Proteomes" id="UP000824120"/>
    </source>
</evidence>
<comment type="caution">
    <text evidence="1">The sequence shown here is derived from an EMBL/GenBank/DDBJ whole genome shotgun (WGS) entry which is preliminary data.</text>
</comment>
<name>A0A9J5Y1H0_SOLCO</name>